<dbReference type="PANTHER" id="PTHR13621:SF2">
    <property type="entry name" value="PROLINE-RICH PROTEIN PRCC"/>
    <property type="match status" value="1"/>
</dbReference>
<dbReference type="GO" id="GO:0005634">
    <property type="term" value="C:nucleus"/>
    <property type="evidence" value="ECO:0007669"/>
    <property type="project" value="TreeGrafter"/>
</dbReference>
<reference evidence="2" key="1">
    <citation type="submission" date="2021-07" db="EMBL/GenBank/DDBJ databases">
        <authorList>
            <person name="Branca A.L. A."/>
        </authorList>
    </citation>
    <scope>NUCLEOTIDE SEQUENCE</scope>
</reference>
<dbReference type="EMBL" id="CAJVOS010000017">
    <property type="protein sequence ID" value="CAG8061955.1"/>
    <property type="molecule type" value="Genomic_DNA"/>
</dbReference>
<dbReference type="InterPro" id="IPR018800">
    <property type="entry name" value="PRCC"/>
</dbReference>
<feature type="region of interest" description="Disordered" evidence="1">
    <location>
        <begin position="178"/>
        <end position="289"/>
    </location>
</feature>
<dbReference type="OrthoDB" id="2555634at2759"/>
<dbReference type="Proteomes" id="UP001153618">
    <property type="component" value="Unassembled WGS sequence"/>
</dbReference>
<feature type="region of interest" description="Disordered" evidence="1">
    <location>
        <begin position="59"/>
        <end position="124"/>
    </location>
</feature>
<dbReference type="PANTHER" id="PTHR13621">
    <property type="entry name" value="PROLINE-RICH PROTEIN PRCC"/>
    <property type="match status" value="1"/>
</dbReference>
<feature type="compositionally biased region" description="Basic and acidic residues" evidence="1">
    <location>
        <begin position="72"/>
        <end position="87"/>
    </location>
</feature>
<sequence>MQLPGELCSQGLEPRGLGTVLCKLMPESRCRPESTALVNVLAYPFIFTMALVAYSDSEGSDAEPEANVPSVDQKKPDSKKFQADHTTGKIRVALPEIKPEPSANDTADGPRKKPRVGGGLSGFNAFLPAPKRTAEKKAPVATARKAFGLKTGAGPGFDRDADAEMKNDLMFDNLADKADEKETSATPNVTADAPTTMKKQGDVKLQGNPMMFRPLSVGRPQKKRKITKMAEQPTPGPAAPKAEPLPQRVTQAPAPAPPAKPKVSLFSLSSEESTRPEIAPGPSTTYQPLLYNAEGEGESEAAMDPALAESAYIAPTPATATVSTNPGSSLDSIANDLNLSKSERRQLFGRNAMSSQSHVRTFNTDEEYASNQNLAQGELAAAVHNPVRSIAPGKHTLQQLVNAASSQKEALEESFASGKRNKKEAGSKYGW</sequence>
<dbReference type="AlphaFoldDB" id="A0A9W4HMD1"/>
<dbReference type="Pfam" id="PF10253">
    <property type="entry name" value="PRCC"/>
    <property type="match status" value="1"/>
</dbReference>
<keyword evidence="3" id="KW-1185">Reference proteome</keyword>
<name>A0A9W4HMD1_PENOL</name>
<organism evidence="2 3">
    <name type="scientific">Penicillium olsonii</name>
    <dbReference type="NCBI Taxonomy" id="99116"/>
    <lineage>
        <taxon>Eukaryota</taxon>
        <taxon>Fungi</taxon>
        <taxon>Dikarya</taxon>
        <taxon>Ascomycota</taxon>
        <taxon>Pezizomycotina</taxon>
        <taxon>Eurotiomycetes</taxon>
        <taxon>Eurotiomycetidae</taxon>
        <taxon>Eurotiales</taxon>
        <taxon>Aspergillaceae</taxon>
        <taxon>Penicillium</taxon>
    </lineage>
</organism>
<protein>
    <recommendedName>
        <fullName evidence="4">Mitotic checkpoint regulator, MAD2B-interacting-domain-containing protein</fullName>
    </recommendedName>
</protein>
<evidence type="ECO:0000313" key="2">
    <source>
        <dbReference type="EMBL" id="CAG8061955.1"/>
    </source>
</evidence>
<evidence type="ECO:0000313" key="3">
    <source>
        <dbReference type="Proteomes" id="UP001153618"/>
    </source>
</evidence>
<gene>
    <name evidence="2" type="ORF">POLS_LOCUS3567</name>
</gene>
<accession>A0A9W4HMD1</accession>
<proteinExistence type="predicted"/>
<evidence type="ECO:0000256" key="1">
    <source>
        <dbReference type="SAM" id="MobiDB-lite"/>
    </source>
</evidence>
<evidence type="ECO:0008006" key="4">
    <source>
        <dbReference type="Google" id="ProtNLM"/>
    </source>
</evidence>
<comment type="caution">
    <text evidence="2">The sequence shown here is derived from an EMBL/GenBank/DDBJ whole genome shotgun (WGS) entry which is preliminary data.</text>
</comment>
<feature type="region of interest" description="Disordered" evidence="1">
    <location>
        <begin position="401"/>
        <end position="431"/>
    </location>
</feature>